<dbReference type="VEuPathDB" id="VectorBase:BGLAX_033006"/>
<dbReference type="KEGG" id="bgt:106080249"/>
<dbReference type="CDD" id="cd22708">
    <property type="entry name" value="FHA_KIF16"/>
    <property type="match status" value="1"/>
</dbReference>
<evidence type="ECO:0000313" key="10">
    <source>
        <dbReference type="Proteomes" id="UP000076420"/>
    </source>
</evidence>
<evidence type="ECO:0000256" key="2">
    <source>
        <dbReference type="ARBA" id="ARBA00022840"/>
    </source>
</evidence>
<feature type="compositionally biased region" description="Basic and acidic residues" evidence="7">
    <location>
        <begin position="903"/>
        <end position="940"/>
    </location>
</feature>
<feature type="coiled-coil region" evidence="6">
    <location>
        <begin position="36"/>
        <end position="63"/>
    </location>
</feature>
<feature type="compositionally biased region" description="Polar residues" evidence="7">
    <location>
        <begin position="988"/>
        <end position="1011"/>
    </location>
</feature>
<keyword evidence="1" id="KW-0547">Nucleotide-binding</keyword>
<sequence length="1526" mass="173475">MIATISPASIYYSDTISTLRYAQRAKTIVNKPKINEDENIRLIRELRAEIERLKKQLQNAQLSPAGMTSDLNVLYASYEEADPSRWTQEKLEEYQNKAALLLRAYDHESGFGSPPASTNTSSSSFIYKSPCLVFFNAEPGLPSSFELKHGKTFFGQGDSHSEDFKELQGEDVLQNHCHIDNVQGEIILHPEPGALCRINDQVITQPRKLNQGDQIQLGEMNKFQFRDKQLYFKPRASRSGSFLSVQSSNETMSNSSSYSDLPSAVDYYPFWFNPNMDSAHICLAVEKNHDNETERIEAAIHELQKLKRELDAQKEALDEREEKMLSQNQKAQEELQKEKQLLDSQEEAARREREKQEQTIEEQRRKLNEDKEKFERKLQQELQKIKSLSGNSDTLMEGFGTQTDELSESMLGQHDRLTPLSGQTGQEIRRRKISREGRYKDIVQKELLNKLHYTGNTRALSEQVKQVDEKYKQEHKKVEAKKREIKMKEARMRELNARELEYIHQGTAVIDQMAAQKEQLELYLEEKQDLQQVELDSPRPIRSAWSVTNIADSTKDDDQGFPSRAVSLFHVGDEQQGFGQQGMPLKANSVSSDDSEEEDNEEEMDILDSSECDSCASDDNELNDRYTLNTWDDSNAKQEDSQSSDRDSENFSASPSDPSAPFQTHPPRMTSPSRPSRGRSRVRRDRSTPNTKPKSTSPNLTNTAAAVTARLYQPKSPRPDLEGNYLRGSKDRMSSPSVSPVELSRSERKSILQFLSQDKPKHPFLKKGSKKTMTSPIHDPLTVQGKRSRDSSQESVSSFDFLRKGSRKLFKPEVEDKTEEPEESEMIPHDFLRRKMEEDVTSIRSQKHKEEEDMAKHDYLRRGSKQLKGDPHERTQRIRDVESKARVKGQRLEVQSLPHQRAYKSDESLTHTRSDKKSKAHDPHERLRRERHVPTHERYGKSPSKVHAGDDWSLEQSIPSHSKKGDVRKKLLCLDADVAELETKSRNLSDNLTLKRSHRPSGSQELTSSNDDIPKQKYLKKGSGNMSIMDQRNQNRPQFFKHVPPSKVKKDPKSDSSDKSRVISRSQSYPSVKHDDFDVTPKVKRQTASSLGGSDSNLHIIGGSPSRTRSKSRLVLSATCLASVPEQTSEEDELTPSMSSAVPDSSNMSALVAGVRRRSRQNTNDEWRRHSEPEGDKLATEFARYTADIEGSLNRDRPESLSNEFHVRSAEELSSENDPSIFQHSSLSNSRAIREYIYVPEIQVSWFDNDGENQQYQYLQQSLFPLRDNPSLHQPVLESGEILSQHSQVVPSHHLLNINVHGHFFQELDSSFSPMSSDSLEMSRDKVNPTAVASGERMYRYTEDEAESSNDSSFSDSLEESNSCDGQKEHLSLEGTDVEDDENLDEKVCNVIQNSGTIFQQEASISEADLSFRDGSSLSVDLLGKRDSQKIQTGFKDDVMLEKLVLPGEDLKAKSPAEGHLGEINLSERDDAVVTLTPQFEGLTSEVVKRQEESPSRRDAMGLLLTSLTKDLISVETNRKLHQSKS</sequence>
<comment type="caution">
    <text evidence="5">Lacks conserved residue(s) required for the propagation of feature annotation.</text>
</comment>
<protein>
    <recommendedName>
        <fullName evidence="8">Kinesin motor domain-containing protein</fullName>
    </recommendedName>
</protein>
<dbReference type="PANTHER" id="PTHR47117:SF6">
    <property type="entry name" value="KINESIN-LIKE PROTEIN KIF16B"/>
    <property type="match status" value="1"/>
</dbReference>
<evidence type="ECO:0000256" key="4">
    <source>
        <dbReference type="ARBA" id="ARBA00023175"/>
    </source>
</evidence>
<dbReference type="GO" id="GO:0007018">
    <property type="term" value="P:microtubule-based movement"/>
    <property type="evidence" value="ECO:0007669"/>
    <property type="project" value="InterPro"/>
</dbReference>
<feature type="compositionally biased region" description="Basic and acidic residues" evidence="7">
    <location>
        <begin position="848"/>
        <end position="885"/>
    </location>
</feature>
<proteinExistence type="inferred from homology"/>
<evidence type="ECO:0000256" key="5">
    <source>
        <dbReference type="PROSITE-ProRule" id="PRU00283"/>
    </source>
</evidence>
<dbReference type="InterPro" id="IPR036961">
    <property type="entry name" value="Kinesin_motor_dom_sf"/>
</dbReference>
<dbReference type="SUPFAM" id="SSF52540">
    <property type="entry name" value="P-loop containing nucleoside triphosphate hydrolases"/>
    <property type="match status" value="1"/>
</dbReference>
<dbReference type="VEuPathDB" id="VectorBase:BGLB035537"/>
<keyword evidence="4" id="KW-0505">Motor protein</keyword>
<feature type="compositionally biased region" description="Acidic residues" evidence="7">
    <location>
        <begin position="816"/>
        <end position="825"/>
    </location>
</feature>
<evidence type="ECO:0000256" key="6">
    <source>
        <dbReference type="SAM" id="Coils"/>
    </source>
</evidence>
<feature type="compositionally biased region" description="Basic and acidic residues" evidence="7">
    <location>
        <begin position="634"/>
        <end position="649"/>
    </location>
</feature>
<dbReference type="Gene3D" id="2.60.200.20">
    <property type="match status" value="1"/>
</dbReference>
<gene>
    <name evidence="9" type="primary">106080249</name>
</gene>
<keyword evidence="3 6" id="KW-0175">Coiled coil</keyword>
<evidence type="ECO:0000256" key="7">
    <source>
        <dbReference type="SAM" id="MobiDB-lite"/>
    </source>
</evidence>
<feature type="domain" description="Kinesin motor" evidence="8">
    <location>
        <begin position="1"/>
        <end position="28"/>
    </location>
</feature>
<feature type="compositionally biased region" description="Basic and acidic residues" evidence="7">
    <location>
        <begin position="1048"/>
        <end position="1061"/>
    </location>
</feature>
<dbReference type="GO" id="GO:0005524">
    <property type="term" value="F:ATP binding"/>
    <property type="evidence" value="ECO:0007669"/>
    <property type="project" value="UniProtKB-KW"/>
</dbReference>
<evidence type="ECO:0000256" key="1">
    <source>
        <dbReference type="ARBA" id="ARBA00022741"/>
    </source>
</evidence>
<evidence type="ECO:0000256" key="3">
    <source>
        <dbReference type="ARBA" id="ARBA00023054"/>
    </source>
</evidence>
<dbReference type="InterPro" id="IPR001752">
    <property type="entry name" value="Kinesin_motor_dom"/>
</dbReference>
<dbReference type="PANTHER" id="PTHR47117">
    <property type="entry name" value="STAR-RELATED LIPID TRANSFER PROTEIN 9"/>
    <property type="match status" value="1"/>
</dbReference>
<feature type="region of interest" description="Disordered" evidence="7">
    <location>
        <begin position="1036"/>
        <end position="1108"/>
    </location>
</feature>
<dbReference type="Proteomes" id="UP000076420">
    <property type="component" value="Unassembled WGS sequence"/>
</dbReference>
<dbReference type="PROSITE" id="PS50067">
    <property type="entry name" value="KINESIN_MOTOR_2"/>
    <property type="match status" value="1"/>
</dbReference>
<dbReference type="InterPro" id="IPR027417">
    <property type="entry name" value="P-loop_NTPase"/>
</dbReference>
<name>A0A2C9LVQ8_BIOGL</name>
<dbReference type="Gene3D" id="3.40.850.10">
    <property type="entry name" value="Kinesin motor domain"/>
    <property type="match status" value="1"/>
</dbReference>
<reference evidence="9" key="1">
    <citation type="submission" date="2020-05" db="UniProtKB">
        <authorList>
            <consortium name="EnsemblMetazoa"/>
        </authorList>
    </citation>
    <scope>IDENTIFICATION</scope>
    <source>
        <strain evidence="9">BB02</strain>
    </source>
</reference>
<feature type="compositionally biased region" description="Basic and acidic residues" evidence="7">
    <location>
        <begin position="1163"/>
        <end position="1175"/>
    </location>
</feature>
<feature type="region of interest" description="Disordered" evidence="7">
    <location>
        <begin position="1126"/>
        <end position="1148"/>
    </location>
</feature>
<feature type="region of interest" description="Disordered" evidence="7">
    <location>
        <begin position="1156"/>
        <end position="1175"/>
    </location>
</feature>
<evidence type="ECO:0000259" key="8">
    <source>
        <dbReference type="PROSITE" id="PS50067"/>
    </source>
</evidence>
<dbReference type="OrthoDB" id="6163253at2759"/>
<feature type="coiled-coil region" evidence="6">
    <location>
        <begin position="464"/>
        <end position="533"/>
    </location>
</feature>
<evidence type="ECO:0000313" key="9">
    <source>
        <dbReference type="EnsemblMetazoa" id="BGLB035537-PA"/>
    </source>
</evidence>
<feature type="compositionally biased region" description="Basic and acidic residues" evidence="7">
    <location>
        <begin position="1072"/>
        <end position="1081"/>
    </location>
</feature>
<feature type="compositionally biased region" description="Basic and acidic residues" evidence="7">
    <location>
        <begin position="331"/>
        <end position="372"/>
    </location>
</feature>
<feature type="compositionally biased region" description="Basic and acidic residues" evidence="7">
    <location>
        <begin position="826"/>
        <end position="838"/>
    </location>
</feature>
<organism evidence="9 10">
    <name type="scientific">Biomphalaria glabrata</name>
    <name type="common">Bloodfluke planorb</name>
    <name type="synonym">Freshwater snail</name>
    <dbReference type="NCBI Taxonomy" id="6526"/>
    <lineage>
        <taxon>Eukaryota</taxon>
        <taxon>Metazoa</taxon>
        <taxon>Spiralia</taxon>
        <taxon>Lophotrochozoa</taxon>
        <taxon>Mollusca</taxon>
        <taxon>Gastropoda</taxon>
        <taxon>Heterobranchia</taxon>
        <taxon>Euthyneura</taxon>
        <taxon>Panpulmonata</taxon>
        <taxon>Hygrophila</taxon>
        <taxon>Lymnaeoidea</taxon>
        <taxon>Planorbidae</taxon>
        <taxon>Biomphalaria</taxon>
    </lineage>
</organism>
<dbReference type="STRING" id="6526.A0A2C9LVQ8"/>
<feature type="region of interest" description="Disordered" evidence="7">
    <location>
        <begin position="576"/>
        <end position="1020"/>
    </location>
</feature>
<comment type="similarity">
    <text evidence="5">Belongs to the TRAFAC class myosin-kinesin ATPase superfamily. Kinesin family.</text>
</comment>
<feature type="compositionally biased region" description="Low complexity" evidence="7">
    <location>
        <begin position="652"/>
        <end position="675"/>
    </location>
</feature>
<dbReference type="GO" id="GO:0008017">
    <property type="term" value="F:microtubule binding"/>
    <property type="evidence" value="ECO:0007669"/>
    <property type="project" value="InterPro"/>
</dbReference>
<feature type="compositionally biased region" description="Acidic residues" evidence="7">
    <location>
        <begin position="593"/>
        <end position="621"/>
    </location>
</feature>
<feature type="region of interest" description="Disordered" evidence="7">
    <location>
        <begin position="1315"/>
        <end position="1368"/>
    </location>
</feature>
<dbReference type="InterPro" id="IPR008984">
    <property type="entry name" value="SMAD_FHA_dom_sf"/>
</dbReference>
<accession>A0A2C9LVQ8</accession>
<feature type="compositionally biased region" description="Low complexity" evidence="7">
    <location>
        <begin position="1349"/>
        <end position="1363"/>
    </location>
</feature>
<feature type="compositionally biased region" description="Polar residues" evidence="7">
    <location>
        <begin position="1136"/>
        <end position="1148"/>
    </location>
</feature>
<feature type="region of interest" description="Disordered" evidence="7">
    <location>
        <begin position="317"/>
        <end position="372"/>
    </location>
</feature>
<dbReference type="GO" id="GO:0003777">
    <property type="term" value="F:microtubule motor activity"/>
    <property type="evidence" value="ECO:0007669"/>
    <property type="project" value="InterPro"/>
</dbReference>
<feature type="compositionally biased region" description="Polar residues" evidence="7">
    <location>
        <begin position="690"/>
        <end position="705"/>
    </location>
</feature>
<keyword evidence="2" id="KW-0067">ATP-binding</keyword>
<dbReference type="SUPFAM" id="SSF49879">
    <property type="entry name" value="SMAD/FHA domain"/>
    <property type="match status" value="1"/>
</dbReference>
<dbReference type="EnsemblMetazoa" id="BGLB035537-RA">
    <property type="protein sequence ID" value="BGLB035537-PA"/>
    <property type="gene ID" value="BGLB035537"/>
</dbReference>
<feature type="compositionally biased region" description="Polar residues" evidence="7">
    <location>
        <begin position="1086"/>
        <end position="1097"/>
    </location>
</feature>